<evidence type="ECO:0000313" key="2">
    <source>
        <dbReference type="EMBL" id="MFC4640059.1"/>
    </source>
</evidence>
<evidence type="ECO:0008006" key="4">
    <source>
        <dbReference type="Google" id="ProtNLM"/>
    </source>
</evidence>
<keyword evidence="3" id="KW-1185">Reference proteome</keyword>
<comment type="caution">
    <text evidence="2">The sequence shown here is derived from an EMBL/GenBank/DDBJ whole genome shotgun (WGS) entry which is preliminary data.</text>
</comment>
<protein>
    <recommendedName>
        <fullName evidence="4">Lipoprotein</fullName>
    </recommendedName>
</protein>
<gene>
    <name evidence="2" type="ORF">ACFO0D_17155</name>
</gene>
<reference evidence="3" key="1">
    <citation type="journal article" date="2019" name="Int. J. Syst. Evol. Microbiol.">
        <title>The Global Catalogue of Microorganisms (GCM) 10K type strain sequencing project: providing services to taxonomists for standard genome sequencing and annotation.</title>
        <authorList>
            <consortium name="The Broad Institute Genomics Platform"/>
            <consortium name="The Broad Institute Genome Sequencing Center for Infectious Disease"/>
            <person name="Wu L."/>
            <person name="Ma J."/>
        </authorList>
    </citation>
    <scope>NUCLEOTIDE SEQUENCE [LARGE SCALE GENOMIC DNA]</scope>
    <source>
        <strain evidence="3">CCUG 55995</strain>
    </source>
</reference>
<dbReference type="RefSeq" id="WP_380063049.1">
    <property type="nucleotide sequence ID" value="NZ_JBHSEI010000013.1"/>
</dbReference>
<sequence length="498" mass="53621">MPIRLNVLLPALLGGLLLSASAAGKAARPDPVKVTTGTCGKYTVQLRENGFDEPEDSVRLLLGGKAVVTLRDVHVSRDYCGDLTGDGVPEVILGRFSGGAHCCFDYSVYSLTTPLRRILHAATAHSDGFEVTQLDGQGPRELVTGDWRFAYAYGLSFADSPALPKVYALRGGQYVEATRDFPQFLLQGLNDTASEASSGTYLFNYAVQVLAGRAAAAEAYVRTLPAPDRAWLENYLPDIRQHLSSAGLEDWPQRAGAADEGGGDSVGGAFTAPGRRELLAAVKEGGGRASLRLYREQAGRVTGSPALLTFPSFEKVGWPLGFTVRRGDGRDDFVLHDTRSGSVRLPVFRVAPSGLTERGNDPLAAATKLLGDLSSVARHTASLYRSSVKTAEQRQIIQGRIEAARTRARPWLDRLASPLPLNTLGAFDLQALEVSREDATHALVAGTLDLGFTAPGQDSEYVDSTRQTVAVFVEKRGGTWTVTRWQLTPRRGEGPLLR</sequence>
<dbReference type="EMBL" id="JBHSEI010000013">
    <property type="protein sequence ID" value="MFC4640059.1"/>
    <property type="molecule type" value="Genomic_DNA"/>
</dbReference>
<keyword evidence="1" id="KW-0732">Signal</keyword>
<feature type="signal peptide" evidence="1">
    <location>
        <begin position="1"/>
        <end position="22"/>
    </location>
</feature>
<name>A0ABV9ID25_9DEIO</name>
<proteinExistence type="predicted"/>
<evidence type="ECO:0000256" key="1">
    <source>
        <dbReference type="SAM" id="SignalP"/>
    </source>
</evidence>
<feature type="chain" id="PRO_5046006355" description="Lipoprotein" evidence="1">
    <location>
        <begin position="23"/>
        <end position="498"/>
    </location>
</feature>
<accession>A0ABV9ID25</accession>
<dbReference type="Proteomes" id="UP001595952">
    <property type="component" value="Unassembled WGS sequence"/>
</dbReference>
<evidence type="ECO:0000313" key="3">
    <source>
        <dbReference type="Proteomes" id="UP001595952"/>
    </source>
</evidence>
<organism evidence="2 3">
    <name type="scientific">Deinococcus hohokamensis</name>
    <dbReference type="NCBI Taxonomy" id="309883"/>
    <lineage>
        <taxon>Bacteria</taxon>
        <taxon>Thermotogati</taxon>
        <taxon>Deinococcota</taxon>
        <taxon>Deinococci</taxon>
        <taxon>Deinococcales</taxon>
        <taxon>Deinococcaceae</taxon>
        <taxon>Deinococcus</taxon>
    </lineage>
</organism>